<feature type="domain" description="TonB-dependent receptor plug" evidence="8">
    <location>
        <begin position="248"/>
        <end position="382"/>
    </location>
</feature>
<dbReference type="InterPro" id="IPR036942">
    <property type="entry name" value="Beta-barrel_TonB_sf"/>
</dbReference>
<dbReference type="NCBIfam" id="TIGR04057">
    <property type="entry name" value="SusC_RagA_signa"/>
    <property type="match status" value="1"/>
</dbReference>
<evidence type="ECO:0000259" key="8">
    <source>
        <dbReference type="Pfam" id="PF07715"/>
    </source>
</evidence>
<keyword evidence="4 7" id="KW-0812">Transmembrane</keyword>
<dbReference type="InterPro" id="IPR023996">
    <property type="entry name" value="TonB-dep_OMP_SusC/RagA"/>
</dbReference>
<dbReference type="InterPro" id="IPR023997">
    <property type="entry name" value="TonB-dep_OMP_SusC/RagA_CS"/>
</dbReference>
<dbReference type="InterPro" id="IPR039426">
    <property type="entry name" value="TonB-dep_rcpt-like"/>
</dbReference>
<accession>A0ABY1L165</accession>
<evidence type="ECO:0000313" key="10">
    <source>
        <dbReference type="Proteomes" id="UP000185728"/>
    </source>
</evidence>
<dbReference type="SUPFAM" id="SSF56935">
    <property type="entry name" value="Porins"/>
    <property type="match status" value="1"/>
</dbReference>
<evidence type="ECO:0000256" key="7">
    <source>
        <dbReference type="PROSITE-ProRule" id="PRU01360"/>
    </source>
</evidence>
<evidence type="ECO:0000256" key="4">
    <source>
        <dbReference type="ARBA" id="ARBA00022692"/>
    </source>
</evidence>
<gene>
    <name evidence="9" type="ORF">SAMN05421766_10776</name>
</gene>
<dbReference type="SUPFAM" id="SSF49464">
    <property type="entry name" value="Carboxypeptidase regulatory domain-like"/>
    <property type="match status" value="1"/>
</dbReference>
<dbReference type="Gene3D" id="2.40.170.20">
    <property type="entry name" value="TonB-dependent receptor, beta-barrel domain"/>
    <property type="match status" value="1"/>
</dbReference>
<dbReference type="InterPro" id="IPR008969">
    <property type="entry name" value="CarboxyPept-like_regulatory"/>
</dbReference>
<dbReference type="Gene3D" id="2.60.40.1120">
    <property type="entry name" value="Carboxypeptidase-like, regulatory domain"/>
    <property type="match status" value="1"/>
</dbReference>
<dbReference type="InterPro" id="IPR037066">
    <property type="entry name" value="Plug_dom_sf"/>
</dbReference>
<dbReference type="RefSeq" id="WP_076456740.1">
    <property type="nucleotide sequence ID" value="NZ_FTOB01000007.1"/>
</dbReference>
<keyword evidence="6 7" id="KW-0998">Cell outer membrane</keyword>
<keyword evidence="5 7" id="KW-0472">Membrane</keyword>
<evidence type="ECO:0000256" key="2">
    <source>
        <dbReference type="ARBA" id="ARBA00022448"/>
    </source>
</evidence>
<evidence type="ECO:0000313" key="9">
    <source>
        <dbReference type="EMBL" id="SIT02486.1"/>
    </source>
</evidence>
<dbReference type="Proteomes" id="UP000185728">
    <property type="component" value="Unassembled WGS sequence"/>
</dbReference>
<dbReference type="Pfam" id="PF13715">
    <property type="entry name" value="CarbopepD_reg_2"/>
    <property type="match status" value="1"/>
</dbReference>
<evidence type="ECO:0000256" key="3">
    <source>
        <dbReference type="ARBA" id="ARBA00022452"/>
    </source>
</evidence>
<protein>
    <submittedName>
        <fullName evidence="9">TonB-linked outer membrane protein, SusC/RagA family</fullName>
    </submittedName>
</protein>
<evidence type="ECO:0000256" key="1">
    <source>
        <dbReference type="ARBA" id="ARBA00004571"/>
    </source>
</evidence>
<comment type="similarity">
    <text evidence="7">Belongs to the TonB-dependent receptor family.</text>
</comment>
<dbReference type="InterPro" id="IPR012910">
    <property type="entry name" value="Plug_dom"/>
</dbReference>
<dbReference type="PROSITE" id="PS52016">
    <property type="entry name" value="TONB_DEPENDENT_REC_3"/>
    <property type="match status" value="1"/>
</dbReference>
<dbReference type="NCBIfam" id="TIGR04056">
    <property type="entry name" value="OMP_RagA_SusC"/>
    <property type="match status" value="1"/>
</dbReference>
<comment type="caution">
    <text evidence="9">The sequence shown here is derived from an EMBL/GenBank/DDBJ whole genome shotgun (WGS) entry which is preliminary data.</text>
</comment>
<keyword evidence="10" id="KW-1185">Reference proteome</keyword>
<comment type="subcellular location">
    <subcellularLocation>
        <location evidence="1 7">Cell outer membrane</location>
        <topology evidence="1 7">Multi-pass membrane protein</topology>
    </subcellularLocation>
</comment>
<dbReference type="EMBL" id="FTOB01000007">
    <property type="protein sequence ID" value="SIT02486.1"/>
    <property type="molecule type" value="Genomic_DNA"/>
</dbReference>
<evidence type="ECO:0000256" key="6">
    <source>
        <dbReference type="ARBA" id="ARBA00023237"/>
    </source>
</evidence>
<sequence length="1180" mass="129754">MEKKPKRGGAEMLTLRKILRIMRITFFLVIVAISSVFANDSYAQHKKLSLKMTDVRLGEVLDKIEKESQFYFLANQESIDLERLVDIDVRNQPISSILDLVLEHTNIRYTVIEKQIVLTNSEIQRVDEPHISALAQNGITAVRLVNTMGMGEGAFYQVIRGTVIDEGGQPLPGVNVLAKGTTTGTQTDFDGNYSINVPKGVTTLVFSFIGLKSQEIAIDGKTVVNVTMVEDATALDEVVLVGYGAVKRSDLTGSVASISSKDISEIPTNTVSNLLQGRAAGVQVTTGDGSPGGGINIRIRGTSTITGSTEPLYIVDGFPVNSDNDDLYVSGGLNEGGGAGNDTNKVRPNALSFINPNDIANIEILKDAAATAIYGSRGANGVVLITTKRGNIGKTKLNLNYSTGVQTIIRKIETLDGPEYVRRYTEREINGGVAPQNVRFNGSDKYHPVAEDAKTFNYQDLIYRPAITQDIALAFTGGNEKTKYLLSGKYVDQQGIMVESGYRDAQIRVNLDQKLGDFIDVKTNLLLSRSINKRVPAGAGFNYNTVTYALGQAPIHDPEWFDESTGLWYTDSKVSQQYTNPLKILQDIDDQIFTNRLLGNVQADFRLTKSLTFTGSAGIDYSDATRKFYQKRTLTYFDSPVPNGQARINGVEAVRTNTNGYFTWTNSFGDHNLNVVGGVELISQTISNLNVSIEDFATDELGTENLGGGNIETAGLSNGKRKWQTVGFFGRMNYDFKSKYYASVNVRQDGSSVFGASNKWGFFPSLALAWRPTEEDFLKDQDVVSNLKLRASIGQTGNGSLDPYSAIGLWTIGGTYSYDDQIVNRVNLSRISNPDLKWETTTQYNVGLDARFLNGKLGFTFDYYLKDTEDLILPVVIPKSTGFDSSIQNLGELRNTGLEFGIDAVLASTEDFSWNINANVSHIESKATNVGEGTNIDPNTQEPYIEVAKWNRRGGPRLYEGQPAGQIYGYVIEGVFRDQSQADNWPVDMDPQRNLHQEGFYIYKDINGDGIITDADQESLGTGQPDYIFGVTNRFKYKAFDLSLFLQGTTGSDIVMFYSGDVDKAINSDFWTPDNRDALVAVNSSANNSRKGLTFDNRQIQDGSYLRLKNIRLGYTFPDDIGLLSGLNIYLNASNLITLTTYDGYNPDVNSGGGEAFSEGFDAGVYPLSRTYTLGLNFNF</sequence>
<reference evidence="9 10" key="1">
    <citation type="submission" date="2017-01" db="EMBL/GenBank/DDBJ databases">
        <authorList>
            <person name="Varghese N."/>
            <person name="Submissions S."/>
        </authorList>
    </citation>
    <scope>NUCLEOTIDE SEQUENCE [LARGE SCALE GENOMIC DNA]</scope>
    <source>
        <strain evidence="9 10">DSM 2061</strain>
    </source>
</reference>
<proteinExistence type="inferred from homology"/>
<keyword evidence="3 7" id="KW-1134">Transmembrane beta strand</keyword>
<keyword evidence="2 7" id="KW-0813">Transport</keyword>
<dbReference type="Pfam" id="PF07715">
    <property type="entry name" value="Plug"/>
    <property type="match status" value="1"/>
</dbReference>
<dbReference type="Gene3D" id="2.170.130.10">
    <property type="entry name" value="TonB-dependent receptor, plug domain"/>
    <property type="match status" value="1"/>
</dbReference>
<organism evidence="9 10">
    <name type="scientific">Zobellia uliginosa</name>
    <dbReference type="NCBI Taxonomy" id="143224"/>
    <lineage>
        <taxon>Bacteria</taxon>
        <taxon>Pseudomonadati</taxon>
        <taxon>Bacteroidota</taxon>
        <taxon>Flavobacteriia</taxon>
        <taxon>Flavobacteriales</taxon>
        <taxon>Flavobacteriaceae</taxon>
        <taxon>Zobellia</taxon>
    </lineage>
</organism>
<name>A0ABY1L165_9FLAO</name>
<evidence type="ECO:0000256" key="5">
    <source>
        <dbReference type="ARBA" id="ARBA00023136"/>
    </source>
</evidence>